<gene>
    <name evidence="2" type="ORF">H4Q32_023449</name>
</gene>
<proteinExistence type="predicted"/>
<protein>
    <submittedName>
        <fullName evidence="2">Uncharacterized protein</fullName>
    </submittedName>
</protein>
<evidence type="ECO:0000313" key="2">
    <source>
        <dbReference type="EMBL" id="KAI2659209.1"/>
    </source>
</evidence>
<sequence length="157" mass="18405">MVLMPKITTSIREEILERRAKAEKKAEHKKLELIKEIKERQTLIRHYNDKLQQQQTELENICSKTRKWVKAYTHIHLEQGSQNSVQEAWCPLEFFSSLPQHTCLEVSSMPSKTLISWLRVYRLSMCSIGTKMGQTAFHSRKRDAPVCSNKGWDSFNL</sequence>
<comment type="caution">
    <text evidence="2">The sequence shown here is derived from an EMBL/GenBank/DDBJ whole genome shotgun (WGS) entry which is preliminary data.</text>
</comment>
<accession>A0ABQ8M8K4</accession>
<dbReference type="EMBL" id="JACTAM010000011">
    <property type="protein sequence ID" value="KAI2659209.1"/>
    <property type="molecule type" value="Genomic_DNA"/>
</dbReference>
<reference evidence="2 3" key="1">
    <citation type="submission" date="2022-01" db="EMBL/GenBank/DDBJ databases">
        <title>A high-quality chromosome-level genome assembly of rohu carp, Labeo rohita.</title>
        <authorList>
            <person name="Arick M.A. II"/>
            <person name="Hsu C.-Y."/>
            <person name="Magbanua Z."/>
            <person name="Pechanova O."/>
            <person name="Grover C."/>
            <person name="Miller E."/>
            <person name="Thrash A."/>
            <person name="Ezzel L."/>
            <person name="Alam S."/>
            <person name="Benzie J."/>
            <person name="Hamilton M."/>
            <person name="Karsi A."/>
            <person name="Lawrence M.L."/>
            <person name="Peterson D.G."/>
        </authorList>
    </citation>
    <scope>NUCLEOTIDE SEQUENCE [LARGE SCALE GENOMIC DNA]</scope>
    <source>
        <strain evidence="3">BAU-BD-2019</strain>
        <tissue evidence="2">Blood</tissue>
    </source>
</reference>
<evidence type="ECO:0000256" key="1">
    <source>
        <dbReference type="SAM" id="Coils"/>
    </source>
</evidence>
<keyword evidence="1" id="KW-0175">Coiled coil</keyword>
<name>A0ABQ8M8K4_LABRO</name>
<feature type="coiled-coil region" evidence="1">
    <location>
        <begin position="12"/>
        <end position="64"/>
    </location>
</feature>
<organism evidence="2 3">
    <name type="scientific">Labeo rohita</name>
    <name type="common">Indian major carp</name>
    <name type="synonym">Cyprinus rohita</name>
    <dbReference type="NCBI Taxonomy" id="84645"/>
    <lineage>
        <taxon>Eukaryota</taxon>
        <taxon>Metazoa</taxon>
        <taxon>Chordata</taxon>
        <taxon>Craniata</taxon>
        <taxon>Vertebrata</taxon>
        <taxon>Euteleostomi</taxon>
        <taxon>Actinopterygii</taxon>
        <taxon>Neopterygii</taxon>
        <taxon>Teleostei</taxon>
        <taxon>Ostariophysi</taxon>
        <taxon>Cypriniformes</taxon>
        <taxon>Cyprinidae</taxon>
        <taxon>Labeoninae</taxon>
        <taxon>Labeonini</taxon>
        <taxon>Labeo</taxon>
    </lineage>
</organism>
<dbReference type="Proteomes" id="UP000830375">
    <property type="component" value="Unassembled WGS sequence"/>
</dbReference>
<keyword evidence="3" id="KW-1185">Reference proteome</keyword>
<evidence type="ECO:0000313" key="3">
    <source>
        <dbReference type="Proteomes" id="UP000830375"/>
    </source>
</evidence>